<dbReference type="PANTHER" id="PTHR43095">
    <property type="entry name" value="SUGAR KINASE"/>
    <property type="match status" value="1"/>
</dbReference>
<name>A0A9D1HWN5_9ACTN</name>
<evidence type="ECO:0000256" key="7">
    <source>
        <dbReference type="ARBA" id="ARBA00023308"/>
    </source>
</evidence>
<keyword evidence="7" id="KW-0684">Rhamnose metabolism</keyword>
<evidence type="ECO:0000256" key="5">
    <source>
        <dbReference type="ARBA" id="ARBA00022777"/>
    </source>
</evidence>
<keyword evidence="5" id="KW-0418">Kinase</keyword>
<comment type="similarity">
    <text evidence="1">Belongs to the FGGY kinase family.</text>
</comment>
<evidence type="ECO:0000313" key="10">
    <source>
        <dbReference type="EMBL" id="HIU23951.1"/>
    </source>
</evidence>
<reference evidence="10" key="1">
    <citation type="submission" date="2020-10" db="EMBL/GenBank/DDBJ databases">
        <authorList>
            <person name="Gilroy R."/>
        </authorList>
    </citation>
    <scope>NUCLEOTIDE SEQUENCE</scope>
    <source>
        <strain evidence="10">ChiHjej12B11-29160</strain>
    </source>
</reference>
<organism evidence="10 11">
    <name type="scientific">Candidatus Coprovicinus avistercoris</name>
    <dbReference type="NCBI Taxonomy" id="2840754"/>
    <lineage>
        <taxon>Bacteria</taxon>
        <taxon>Bacillati</taxon>
        <taxon>Actinomycetota</taxon>
        <taxon>Coriobacteriia</taxon>
        <taxon>Coriobacteriales</taxon>
        <taxon>Coriobacteriaceae</taxon>
        <taxon>Coriobacteriaceae incertae sedis</taxon>
        <taxon>Candidatus Coprovicinus</taxon>
    </lineage>
</organism>
<dbReference type="GO" id="GO:0005524">
    <property type="term" value="F:ATP binding"/>
    <property type="evidence" value="ECO:0007669"/>
    <property type="project" value="UniProtKB-KW"/>
</dbReference>
<dbReference type="PANTHER" id="PTHR43095:SF5">
    <property type="entry name" value="XYLULOSE KINASE"/>
    <property type="match status" value="1"/>
</dbReference>
<dbReference type="InterPro" id="IPR013449">
    <property type="entry name" value="Rhamnulokinase"/>
</dbReference>
<dbReference type="InterPro" id="IPR043129">
    <property type="entry name" value="ATPase_NBD"/>
</dbReference>
<evidence type="ECO:0000256" key="2">
    <source>
        <dbReference type="ARBA" id="ARBA00022629"/>
    </source>
</evidence>
<dbReference type="Pfam" id="PF00370">
    <property type="entry name" value="FGGY_N"/>
    <property type="match status" value="1"/>
</dbReference>
<dbReference type="AlphaFoldDB" id="A0A9D1HWN5"/>
<evidence type="ECO:0000259" key="9">
    <source>
        <dbReference type="Pfam" id="PF02782"/>
    </source>
</evidence>
<feature type="domain" description="Carbohydrate kinase FGGY N-terminal" evidence="8">
    <location>
        <begin position="14"/>
        <end position="252"/>
    </location>
</feature>
<dbReference type="InterPro" id="IPR050406">
    <property type="entry name" value="FGGY_Carb_Kinase"/>
</dbReference>
<dbReference type="GO" id="GO:0042732">
    <property type="term" value="P:D-xylose metabolic process"/>
    <property type="evidence" value="ECO:0007669"/>
    <property type="project" value="UniProtKB-KW"/>
</dbReference>
<gene>
    <name evidence="10" type="ORF">IAD17_03410</name>
</gene>
<comment type="caution">
    <text evidence="10">The sequence shown here is derived from an EMBL/GenBank/DDBJ whole genome shotgun (WGS) entry which is preliminary data.</text>
</comment>
<evidence type="ECO:0000256" key="6">
    <source>
        <dbReference type="ARBA" id="ARBA00022840"/>
    </source>
</evidence>
<evidence type="ECO:0000256" key="4">
    <source>
        <dbReference type="ARBA" id="ARBA00022741"/>
    </source>
</evidence>
<dbReference type="Proteomes" id="UP000824078">
    <property type="component" value="Unassembled WGS sequence"/>
</dbReference>
<dbReference type="Gene3D" id="3.30.420.40">
    <property type="match status" value="2"/>
</dbReference>
<dbReference type="CDD" id="cd07771">
    <property type="entry name" value="ASKHA_NBD_FGGY_RhaB-like"/>
    <property type="match status" value="1"/>
</dbReference>
<dbReference type="EMBL" id="DVMQ01000011">
    <property type="protein sequence ID" value="HIU23951.1"/>
    <property type="molecule type" value="Genomic_DNA"/>
</dbReference>
<sequence>MTDATPQDIQIHAAIDLGASSGRVIAGWIEDGKIQLREIHRFENIQQRIAGHDCWNLDELFSQAVIGLGKIPEVMGKAPTTIGVDTWGLDYVLLDNEDKPLAPSIAHRDARTEGMPEVADSLLDPARTYSIAGIQRMAINTSNQLIAHLKETPEQLAQAATFLMVGDYLNFRLTGIKACEYTNASTTGLLDAKACQWSDEIIAAYGLPRHIFLDVTMPGGILGSLRPEIAEQVGYDAQVVLTATHDTGSAYLAVPAQGNAAFLSSGTWSLMGTESLVPVLGDQARAMNFTNEGGYEKRYRILKNIMGLWMSQSVRREVNGVTYVNGTQERQAMFDHKVGFGELADLAREAEPFEAVVNVDDDRFLSPASMIEEIKAACRDTNQPVPETIGQVMRVIYLSLPESYRRCVADLDELTGTVHDSINIVGGGCQDDYLNQMTANICKVPVYAGPVEATSLGNLTVQFIASGELASLEEARSVIRDSFDVRRFDPQEV</sequence>
<dbReference type="GO" id="GO:0008993">
    <property type="term" value="F:rhamnulokinase activity"/>
    <property type="evidence" value="ECO:0007669"/>
    <property type="project" value="InterPro"/>
</dbReference>
<keyword evidence="2" id="KW-0119">Carbohydrate metabolism</keyword>
<feature type="domain" description="Carbohydrate kinase FGGY C-terminal" evidence="9">
    <location>
        <begin position="262"/>
        <end position="465"/>
    </location>
</feature>
<keyword evidence="6" id="KW-0067">ATP-binding</keyword>
<reference evidence="10" key="2">
    <citation type="journal article" date="2021" name="PeerJ">
        <title>Extensive microbial diversity within the chicken gut microbiome revealed by metagenomics and culture.</title>
        <authorList>
            <person name="Gilroy R."/>
            <person name="Ravi A."/>
            <person name="Getino M."/>
            <person name="Pursley I."/>
            <person name="Horton D.L."/>
            <person name="Alikhan N.F."/>
            <person name="Baker D."/>
            <person name="Gharbi K."/>
            <person name="Hall N."/>
            <person name="Watson M."/>
            <person name="Adriaenssens E.M."/>
            <person name="Foster-Nyarko E."/>
            <person name="Jarju S."/>
            <person name="Secka A."/>
            <person name="Antonio M."/>
            <person name="Oren A."/>
            <person name="Chaudhuri R.R."/>
            <person name="La Ragione R."/>
            <person name="Hildebrand F."/>
            <person name="Pallen M.J."/>
        </authorList>
    </citation>
    <scope>NUCLEOTIDE SEQUENCE</scope>
    <source>
        <strain evidence="10">ChiHjej12B11-29160</strain>
    </source>
</reference>
<dbReference type="InterPro" id="IPR018485">
    <property type="entry name" value="FGGY_C"/>
</dbReference>
<protein>
    <submittedName>
        <fullName evidence="10">Rhamnulokinase</fullName>
    </submittedName>
</protein>
<keyword evidence="2" id="KW-0859">Xylose metabolism</keyword>
<evidence type="ECO:0000256" key="1">
    <source>
        <dbReference type="ARBA" id="ARBA00009156"/>
    </source>
</evidence>
<dbReference type="Pfam" id="PF02782">
    <property type="entry name" value="FGGY_C"/>
    <property type="match status" value="1"/>
</dbReference>
<keyword evidence="4" id="KW-0547">Nucleotide-binding</keyword>
<dbReference type="SUPFAM" id="SSF53067">
    <property type="entry name" value="Actin-like ATPase domain"/>
    <property type="match status" value="2"/>
</dbReference>
<accession>A0A9D1HWN5</accession>
<keyword evidence="3" id="KW-0808">Transferase</keyword>
<proteinExistence type="inferred from homology"/>
<evidence type="ECO:0000259" key="8">
    <source>
        <dbReference type="Pfam" id="PF00370"/>
    </source>
</evidence>
<dbReference type="GO" id="GO:0019301">
    <property type="term" value="P:rhamnose catabolic process"/>
    <property type="evidence" value="ECO:0007669"/>
    <property type="project" value="InterPro"/>
</dbReference>
<evidence type="ECO:0000256" key="3">
    <source>
        <dbReference type="ARBA" id="ARBA00022679"/>
    </source>
</evidence>
<dbReference type="InterPro" id="IPR018484">
    <property type="entry name" value="FGGY_N"/>
</dbReference>
<evidence type="ECO:0000313" key="11">
    <source>
        <dbReference type="Proteomes" id="UP000824078"/>
    </source>
</evidence>